<dbReference type="SUPFAM" id="SSF47598">
    <property type="entry name" value="Ribbon-helix-helix"/>
    <property type="match status" value="1"/>
</dbReference>
<dbReference type="EMBL" id="JAYGHY010000002">
    <property type="protein sequence ID" value="MEA5441108.1"/>
    <property type="molecule type" value="Genomic_DNA"/>
</dbReference>
<sequence length="118" mass="12768">MLIPRFALDGKQQGLIGLAPGTGPPPSGKGSGEFVHSCDDMAMSVRLGLATEARLDRLASKTRRTKAFYLRQLIEQGMDDLEDAYLGSAAVERIRLGQERTYSLDEVVAELGLDASDL</sequence>
<evidence type="ECO:0000313" key="2">
    <source>
        <dbReference type="Proteomes" id="UP001302329"/>
    </source>
</evidence>
<dbReference type="InterPro" id="IPR010985">
    <property type="entry name" value="Ribbon_hlx_hlx"/>
</dbReference>
<accession>A0ABU5SRN9</accession>
<keyword evidence="2" id="KW-1185">Reference proteome</keyword>
<gene>
    <name evidence="1" type="ORF">VB739_00910</name>
</gene>
<dbReference type="Proteomes" id="UP001302329">
    <property type="component" value="Unassembled WGS sequence"/>
</dbReference>
<reference evidence="1 2" key="1">
    <citation type="submission" date="2023-12" db="EMBL/GenBank/DDBJ databases">
        <title>Baltic Sea Cyanobacteria.</title>
        <authorList>
            <person name="Delbaje E."/>
            <person name="Fewer D.P."/>
            <person name="Shishido T.K."/>
        </authorList>
    </citation>
    <scope>NUCLEOTIDE SEQUENCE [LARGE SCALE GENOMIC DNA]</scope>
    <source>
        <strain evidence="1 2">UHCC 0281</strain>
    </source>
</reference>
<evidence type="ECO:0000313" key="1">
    <source>
        <dbReference type="EMBL" id="MEA5441108.1"/>
    </source>
</evidence>
<organism evidence="1 2">
    <name type="scientific">Cyanobium gracile UHCC 0281</name>
    <dbReference type="NCBI Taxonomy" id="3110309"/>
    <lineage>
        <taxon>Bacteria</taxon>
        <taxon>Bacillati</taxon>
        <taxon>Cyanobacteriota</taxon>
        <taxon>Cyanophyceae</taxon>
        <taxon>Synechococcales</taxon>
        <taxon>Prochlorococcaceae</taxon>
        <taxon>Cyanobium</taxon>
    </lineage>
</organism>
<dbReference type="RefSeq" id="WP_323355269.1">
    <property type="nucleotide sequence ID" value="NZ_JAYGHY010000002.1"/>
</dbReference>
<protein>
    <submittedName>
        <fullName evidence="1">Uncharacterized protein</fullName>
    </submittedName>
</protein>
<name>A0ABU5SRN9_9CYAN</name>
<comment type="caution">
    <text evidence="1">The sequence shown here is derived from an EMBL/GenBank/DDBJ whole genome shotgun (WGS) entry which is preliminary data.</text>
</comment>
<proteinExistence type="predicted"/>